<dbReference type="EMBL" id="CM007381">
    <property type="protein sequence ID" value="ONK81366.1"/>
    <property type="molecule type" value="Genomic_DNA"/>
</dbReference>
<dbReference type="Proteomes" id="UP000243459">
    <property type="component" value="Chromosome 1"/>
</dbReference>
<evidence type="ECO:0000256" key="3">
    <source>
        <dbReference type="ARBA" id="ARBA00037597"/>
    </source>
</evidence>
<evidence type="ECO:0000313" key="7">
    <source>
        <dbReference type="EMBL" id="ONK81366.1"/>
    </source>
</evidence>
<feature type="domain" description="DRBM" evidence="6">
    <location>
        <begin position="101"/>
        <end position="168"/>
    </location>
</feature>
<comment type="function">
    <text evidence="3">Binds double-stranded RNA.</text>
</comment>
<dbReference type="SUPFAM" id="SSF54768">
    <property type="entry name" value="dsRNA-binding domain-like"/>
    <property type="match status" value="3"/>
</dbReference>
<sequence length="539" mass="59258">MEARSLANPRTQDEFKYKSRLLEFAQRASIPLPVYQTCNEGSLHRPLFRSSVIVDGTKFVSPHVFLRQKEAEQNVAKLSLDSVLSKMKLEGISLIPDDTTFYKTILHEYAAKMKIELPRYTTSKSGAHFSTFITSVFFDGKTYKGVPARSKRDAEQLGARSVVDWILGKSDRSIVMAEIIKSKGKFFDAFSSGNGSFVPHDDDMPLKTTLDNQHGSIVASEKDMHAGSTAPQNNIVLLNASFANHPGHSNGKENNMHVLSRSSNLPGVHPTLPATVENAKEKTRQWNNQPQGSTNEHLYYATSESCPPQDNIFCKSILYEYAAKMRMGLPTYTTSQLAGLFPTFISSVVFDGKMYVGGPGRSKKEAEQFGARTVIDHILGESDMSTVMTEVIKSKGILVDAFNRGSGQIVPQDDNMPLKLTLDNHSGYTALFENGMHVLPTNDNLPVPAADHSILPTIENPKGKTVRKNSQPEGPTSGHLGRVSNNSSPAQVIGVETEVVSDDQARLSGHMQIPGPSNSKKRSRKNKKHGASKIMRTLP</sequence>
<feature type="region of interest" description="Disordered" evidence="5">
    <location>
        <begin position="506"/>
        <end position="539"/>
    </location>
</feature>
<evidence type="ECO:0000256" key="5">
    <source>
        <dbReference type="SAM" id="MobiDB-lite"/>
    </source>
</evidence>
<feature type="region of interest" description="Disordered" evidence="5">
    <location>
        <begin position="450"/>
        <end position="488"/>
    </location>
</feature>
<dbReference type="PANTHER" id="PTHR46031:SF37">
    <property type="entry name" value="DRBM DOMAIN-CONTAINING PROTEIN"/>
    <property type="match status" value="1"/>
</dbReference>
<feature type="domain" description="DRBM" evidence="6">
    <location>
        <begin position="16"/>
        <end position="85"/>
    </location>
</feature>
<dbReference type="Gene3D" id="3.30.160.20">
    <property type="match status" value="3"/>
</dbReference>
<dbReference type="Pfam" id="PF00035">
    <property type="entry name" value="dsrm"/>
    <property type="match status" value="3"/>
</dbReference>
<dbReference type="PANTHER" id="PTHR46031">
    <property type="match status" value="1"/>
</dbReference>
<protein>
    <recommendedName>
        <fullName evidence="6">DRBM domain-containing protein</fullName>
    </recommendedName>
</protein>
<evidence type="ECO:0000259" key="6">
    <source>
        <dbReference type="PROSITE" id="PS50137"/>
    </source>
</evidence>
<keyword evidence="1" id="KW-0677">Repeat</keyword>
<dbReference type="AlphaFoldDB" id="A0A5P1FSS8"/>
<dbReference type="OMA" id="EENSCEM"/>
<reference evidence="8" key="1">
    <citation type="journal article" date="2017" name="Nat. Commun.">
        <title>The asparagus genome sheds light on the origin and evolution of a young Y chromosome.</title>
        <authorList>
            <person name="Harkess A."/>
            <person name="Zhou J."/>
            <person name="Xu C."/>
            <person name="Bowers J.E."/>
            <person name="Van der Hulst R."/>
            <person name="Ayyampalayam S."/>
            <person name="Mercati F."/>
            <person name="Riccardi P."/>
            <person name="McKain M.R."/>
            <person name="Kakrana A."/>
            <person name="Tang H."/>
            <person name="Ray J."/>
            <person name="Groenendijk J."/>
            <person name="Arikit S."/>
            <person name="Mathioni S.M."/>
            <person name="Nakano M."/>
            <person name="Shan H."/>
            <person name="Telgmann-Rauber A."/>
            <person name="Kanno A."/>
            <person name="Yue Z."/>
            <person name="Chen H."/>
            <person name="Li W."/>
            <person name="Chen Y."/>
            <person name="Xu X."/>
            <person name="Zhang Y."/>
            <person name="Luo S."/>
            <person name="Chen H."/>
            <person name="Gao J."/>
            <person name="Mao Z."/>
            <person name="Pires J.C."/>
            <person name="Luo M."/>
            <person name="Kudrna D."/>
            <person name="Wing R.A."/>
            <person name="Meyers B.C."/>
            <person name="Yi K."/>
            <person name="Kong H."/>
            <person name="Lavrijsen P."/>
            <person name="Sunseri F."/>
            <person name="Falavigna A."/>
            <person name="Ye Y."/>
            <person name="Leebens-Mack J.H."/>
            <person name="Chen G."/>
        </authorList>
    </citation>
    <scope>NUCLEOTIDE SEQUENCE [LARGE SCALE GENOMIC DNA]</scope>
    <source>
        <strain evidence="8">cv. DH0086</strain>
    </source>
</reference>
<dbReference type="SMART" id="SM00358">
    <property type="entry name" value="DSRM"/>
    <property type="match status" value="3"/>
</dbReference>
<keyword evidence="8" id="KW-1185">Reference proteome</keyword>
<feature type="compositionally biased region" description="Basic residues" evidence="5">
    <location>
        <begin position="519"/>
        <end position="531"/>
    </location>
</feature>
<organism evidence="7 8">
    <name type="scientific">Asparagus officinalis</name>
    <name type="common">Garden asparagus</name>
    <dbReference type="NCBI Taxonomy" id="4686"/>
    <lineage>
        <taxon>Eukaryota</taxon>
        <taxon>Viridiplantae</taxon>
        <taxon>Streptophyta</taxon>
        <taxon>Embryophyta</taxon>
        <taxon>Tracheophyta</taxon>
        <taxon>Spermatophyta</taxon>
        <taxon>Magnoliopsida</taxon>
        <taxon>Liliopsida</taxon>
        <taxon>Asparagales</taxon>
        <taxon>Asparagaceae</taxon>
        <taxon>Asparagoideae</taxon>
        <taxon>Asparagus</taxon>
    </lineage>
</organism>
<feature type="domain" description="DRBM" evidence="6">
    <location>
        <begin position="313"/>
        <end position="380"/>
    </location>
</feature>
<keyword evidence="2 4" id="KW-0694">RNA-binding</keyword>
<dbReference type="Gramene" id="ONK81366">
    <property type="protein sequence ID" value="ONK81366"/>
    <property type="gene ID" value="A4U43_C01F28280"/>
</dbReference>
<dbReference type="PROSITE" id="PS50137">
    <property type="entry name" value="DS_RBD"/>
    <property type="match status" value="3"/>
</dbReference>
<proteinExistence type="predicted"/>
<dbReference type="InterPro" id="IPR014720">
    <property type="entry name" value="dsRBD_dom"/>
</dbReference>
<evidence type="ECO:0000256" key="1">
    <source>
        <dbReference type="ARBA" id="ARBA00022737"/>
    </source>
</evidence>
<name>A0A5P1FSS8_ASPOF</name>
<evidence type="ECO:0000256" key="2">
    <source>
        <dbReference type="ARBA" id="ARBA00022884"/>
    </source>
</evidence>
<accession>A0A5P1FSS8</accession>
<evidence type="ECO:0000256" key="4">
    <source>
        <dbReference type="PROSITE-ProRule" id="PRU00266"/>
    </source>
</evidence>
<dbReference type="GO" id="GO:0003723">
    <property type="term" value="F:RNA binding"/>
    <property type="evidence" value="ECO:0007669"/>
    <property type="project" value="UniProtKB-UniRule"/>
</dbReference>
<gene>
    <name evidence="7" type="ORF">A4U43_C01F28280</name>
</gene>
<evidence type="ECO:0000313" key="8">
    <source>
        <dbReference type="Proteomes" id="UP000243459"/>
    </source>
</evidence>